<dbReference type="GO" id="GO:0005524">
    <property type="term" value="F:ATP binding"/>
    <property type="evidence" value="ECO:0007669"/>
    <property type="project" value="InterPro"/>
</dbReference>
<dbReference type="Proteomes" id="UP000028547">
    <property type="component" value="Unassembled WGS sequence"/>
</dbReference>
<evidence type="ECO:0000259" key="1">
    <source>
        <dbReference type="Pfam" id="PF13304"/>
    </source>
</evidence>
<dbReference type="Gene3D" id="3.40.50.300">
    <property type="entry name" value="P-loop containing nucleotide triphosphate hydrolases"/>
    <property type="match status" value="2"/>
</dbReference>
<dbReference type="InterPro" id="IPR027417">
    <property type="entry name" value="P-loop_NTPase"/>
</dbReference>
<dbReference type="PIRSF" id="PIRSF029347">
    <property type="entry name" value="RecF"/>
    <property type="match status" value="1"/>
</dbReference>
<name>A0A084SWU3_9BACT</name>
<dbReference type="SUPFAM" id="SSF52540">
    <property type="entry name" value="P-loop containing nucleoside triphosphate hydrolases"/>
    <property type="match status" value="1"/>
</dbReference>
<protein>
    <recommendedName>
        <fullName evidence="1">ATPase AAA-type core domain-containing protein</fullName>
    </recommendedName>
</protein>
<feature type="domain" description="ATPase AAA-type core" evidence="1">
    <location>
        <begin position="25"/>
        <end position="321"/>
    </location>
</feature>
<dbReference type="InterPro" id="IPR014555">
    <property type="entry name" value="RecF-like"/>
</dbReference>
<dbReference type="GO" id="GO:0016887">
    <property type="term" value="F:ATP hydrolysis activity"/>
    <property type="evidence" value="ECO:0007669"/>
    <property type="project" value="InterPro"/>
</dbReference>
<proteinExistence type="predicted"/>
<dbReference type="PANTHER" id="PTHR32182">
    <property type="entry name" value="DNA REPLICATION AND REPAIR PROTEIN RECF"/>
    <property type="match status" value="1"/>
</dbReference>
<dbReference type="AlphaFoldDB" id="A0A084SWU3"/>
<comment type="caution">
    <text evidence="2">The sequence shown here is derived from an EMBL/GenBank/DDBJ whole genome shotgun (WGS) entry which is preliminary data.</text>
</comment>
<accession>A0A084SWU3</accession>
<evidence type="ECO:0000313" key="2">
    <source>
        <dbReference type="EMBL" id="KFA92928.1"/>
    </source>
</evidence>
<dbReference type="RefSeq" id="WP_043393890.1">
    <property type="nucleotide sequence ID" value="NZ_JPMI01000076.1"/>
</dbReference>
<dbReference type="CDD" id="cd00267">
    <property type="entry name" value="ABC_ATPase"/>
    <property type="match status" value="1"/>
</dbReference>
<dbReference type="PANTHER" id="PTHR32182:SF22">
    <property type="entry name" value="ATP-DEPENDENT ENDONUCLEASE, OLD FAMILY-RELATED"/>
    <property type="match status" value="1"/>
</dbReference>
<dbReference type="GO" id="GO:0000731">
    <property type="term" value="P:DNA synthesis involved in DNA repair"/>
    <property type="evidence" value="ECO:0007669"/>
    <property type="project" value="TreeGrafter"/>
</dbReference>
<dbReference type="Pfam" id="PF13304">
    <property type="entry name" value="AAA_21"/>
    <property type="match status" value="1"/>
</dbReference>
<organism evidence="2 3">
    <name type="scientific">Archangium violaceum Cb vi76</name>
    <dbReference type="NCBI Taxonomy" id="1406225"/>
    <lineage>
        <taxon>Bacteria</taxon>
        <taxon>Pseudomonadati</taxon>
        <taxon>Myxococcota</taxon>
        <taxon>Myxococcia</taxon>
        <taxon>Myxococcales</taxon>
        <taxon>Cystobacterineae</taxon>
        <taxon>Archangiaceae</taxon>
        <taxon>Archangium</taxon>
    </lineage>
</organism>
<dbReference type="EMBL" id="JPMI01000076">
    <property type="protein sequence ID" value="KFA92928.1"/>
    <property type="molecule type" value="Genomic_DNA"/>
</dbReference>
<sequence>MGFTLDVHNYRALRKVRWSPSGVCAITGPNGAGKTTLLSTLEFLRYFLERGIQAAIEFSGGAASIKNQLASPQDGIRLMLEQGLNSWVIHVEPRPPAFEVGERVRIGNAAVARQDPHPRSAVVQDRELTVSGDSIFSHAMTLLAPEQREALKGLHELAANFRLYQNLQVWSLRTTGSPATTDLHLQPDGRNAFSVLRNWKAGRKEHEERWGFVRDGLEECFPELFEDIEFLSAGLTVTVRFFLKGLREPIDAYSAPHGLLVTLLHLCAIASTPDGGAVAIDEPENGLHPYAIRTLLDLARARASAKDLTILLATHSPVVLNTFNTEPERVYIMEPGHEVLPLALSEHSNPEWLAHFSLGDLYSDQTFGAQRRPPK</sequence>
<gene>
    <name evidence="2" type="ORF">Q664_12485</name>
</gene>
<reference evidence="2 3" key="1">
    <citation type="submission" date="2014-07" db="EMBL/GenBank/DDBJ databases">
        <title>Draft Genome Sequence of Gephyronic Acid Producer, Cystobacter violaceus Strain Cb vi76.</title>
        <authorList>
            <person name="Stevens D.C."/>
            <person name="Young J."/>
            <person name="Carmichael R."/>
            <person name="Tan J."/>
            <person name="Taylor R.E."/>
        </authorList>
    </citation>
    <scope>NUCLEOTIDE SEQUENCE [LARGE SCALE GENOMIC DNA]</scope>
    <source>
        <strain evidence="2 3">Cb vi76</strain>
    </source>
</reference>
<evidence type="ECO:0000313" key="3">
    <source>
        <dbReference type="Proteomes" id="UP000028547"/>
    </source>
</evidence>
<dbReference type="InterPro" id="IPR003959">
    <property type="entry name" value="ATPase_AAA_core"/>
</dbReference>
<dbReference type="GO" id="GO:0006302">
    <property type="term" value="P:double-strand break repair"/>
    <property type="evidence" value="ECO:0007669"/>
    <property type="project" value="TreeGrafter"/>
</dbReference>